<organism evidence="2 3">
    <name type="scientific">Acanthocheilonema viteae</name>
    <name type="common">Filarial nematode worm</name>
    <name type="synonym">Dipetalonema viteae</name>
    <dbReference type="NCBI Taxonomy" id="6277"/>
    <lineage>
        <taxon>Eukaryota</taxon>
        <taxon>Metazoa</taxon>
        <taxon>Ecdysozoa</taxon>
        <taxon>Nematoda</taxon>
        <taxon>Chromadorea</taxon>
        <taxon>Rhabditida</taxon>
        <taxon>Spirurina</taxon>
        <taxon>Spiruromorpha</taxon>
        <taxon>Filarioidea</taxon>
        <taxon>Onchocercidae</taxon>
        <taxon>Acanthocheilonema</taxon>
    </lineage>
</organism>
<proteinExistence type="predicted"/>
<gene>
    <name evidence="2" type="ORF">NAV_LOCUS1933</name>
</gene>
<dbReference type="Proteomes" id="UP000276991">
    <property type="component" value="Unassembled WGS sequence"/>
</dbReference>
<protein>
    <submittedName>
        <fullName evidence="2">Uncharacterized protein</fullName>
    </submittedName>
</protein>
<evidence type="ECO:0000313" key="3">
    <source>
        <dbReference type="Proteomes" id="UP000276991"/>
    </source>
</evidence>
<dbReference type="AlphaFoldDB" id="A0A498SF12"/>
<accession>A0A498SF12</accession>
<evidence type="ECO:0000256" key="1">
    <source>
        <dbReference type="SAM" id="MobiDB-lite"/>
    </source>
</evidence>
<evidence type="ECO:0000313" key="2">
    <source>
        <dbReference type="EMBL" id="VBB27103.1"/>
    </source>
</evidence>
<feature type="region of interest" description="Disordered" evidence="1">
    <location>
        <begin position="1"/>
        <end position="43"/>
    </location>
</feature>
<reference evidence="2 3" key="1">
    <citation type="submission" date="2018-08" db="EMBL/GenBank/DDBJ databases">
        <authorList>
            <person name="Laetsch R D."/>
            <person name="Stevens L."/>
            <person name="Kumar S."/>
            <person name="Blaxter L. M."/>
        </authorList>
    </citation>
    <scope>NUCLEOTIDE SEQUENCE [LARGE SCALE GENOMIC DNA]</scope>
</reference>
<sequence>MNPRCNAYPKMGSGRDTEGTLTLSGKDPSPFRAVPTIGGDNGRHVGECLESGGRTKLNKIELNGNQGELPRRARHCSTNLPLTADVALKERTKRRR</sequence>
<keyword evidence="3" id="KW-1185">Reference proteome</keyword>
<name>A0A498SF12_ACAVI</name>
<dbReference type="EMBL" id="UPTC01000181">
    <property type="protein sequence ID" value="VBB27103.1"/>
    <property type="molecule type" value="Genomic_DNA"/>
</dbReference>